<dbReference type="EMBL" id="PQFF01000157">
    <property type="protein sequence ID" value="RHZ78129.1"/>
    <property type="molecule type" value="Genomic_DNA"/>
</dbReference>
<keyword evidence="2" id="KW-1185">Reference proteome</keyword>
<proteinExistence type="predicted"/>
<sequence length="74" mass="8634">MSRISRYKIRSYTIWLFRAELERLTMFSTVDSFDSVLLHIDTTSTSTKNESSSTIILSKMASKFNRTKIESDIF</sequence>
<evidence type="ECO:0000313" key="1">
    <source>
        <dbReference type="EMBL" id="RHZ78129.1"/>
    </source>
</evidence>
<accession>A0A397IQ34</accession>
<dbReference type="Proteomes" id="UP000266861">
    <property type="component" value="Unassembled WGS sequence"/>
</dbReference>
<reference evidence="1 2" key="1">
    <citation type="submission" date="2018-08" db="EMBL/GenBank/DDBJ databases">
        <title>Genome and evolution of the arbuscular mycorrhizal fungus Diversispora epigaea (formerly Glomus versiforme) and its bacterial endosymbionts.</title>
        <authorList>
            <person name="Sun X."/>
            <person name="Fei Z."/>
            <person name="Harrison M."/>
        </authorList>
    </citation>
    <scope>NUCLEOTIDE SEQUENCE [LARGE SCALE GENOMIC DNA]</scope>
    <source>
        <strain evidence="1 2">IT104</strain>
    </source>
</reference>
<name>A0A397IQ34_9GLOM</name>
<evidence type="ECO:0000313" key="2">
    <source>
        <dbReference type="Proteomes" id="UP000266861"/>
    </source>
</evidence>
<gene>
    <name evidence="1" type="ORF">Glove_167g34</name>
</gene>
<comment type="caution">
    <text evidence="1">The sequence shown here is derived from an EMBL/GenBank/DDBJ whole genome shotgun (WGS) entry which is preliminary data.</text>
</comment>
<protein>
    <submittedName>
        <fullName evidence="1">Uncharacterized protein</fullName>
    </submittedName>
</protein>
<organism evidence="1 2">
    <name type="scientific">Diversispora epigaea</name>
    <dbReference type="NCBI Taxonomy" id="1348612"/>
    <lineage>
        <taxon>Eukaryota</taxon>
        <taxon>Fungi</taxon>
        <taxon>Fungi incertae sedis</taxon>
        <taxon>Mucoromycota</taxon>
        <taxon>Glomeromycotina</taxon>
        <taxon>Glomeromycetes</taxon>
        <taxon>Diversisporales</taxon>
        <taxon>Diversisporaceae</taxon>
        <taxon>Diversispora</taxon>
    </lineage>
</organism>
<dbReference type="AlphaFoldDB" id="A0A397IQ34"/>